<keyword evidence="1" id="KW-0472">Membrane</keyword>
<keyword evidence="1" id="KW-1133">Transmembrane helix</keyword>
<proteinExistence type="predicted"/>
<keyword evidence="1" id="KW-0812">Transmembrane</keyword>
<accession>A0A0K2UJA5</accession>
<dbReference type="AlphaFoldDB" id="A0A0K2UJA5"/>
<dbReference type="EMBL" id="HACA01020957">
    <property type="protein sequence ID" value="CDW38318.1"/>
    <property type="molecule type" value="Transcribed_RNA"/>
</dbReference>
<sequence length="57" mass="6757">MIRHLFVQLHDLILSSTPSTKNIYTYDSRAKAHFFYLSFMSTHTSYYFILGCSLFKN</sequence>
<evidence type="ECO:0000256" key="1">
    <source>
        <dbReference type="SAM" id="Phobius"/>
    </source>
</evidence>
<organism evidence="2">
    <name type="scientific">Lepeophtheirus salmonis</name>
    <name type="common">Salmon louse</name>
    <name type="synonym">Caligus salmonis</name>
    <dbReference type="NCBI Taxonomy" id="72036"/>
    <lineage>
        <taxon>Eukaryota</taxon>
        <taxon>Metazoa</taxon>
        <taxon>Ecdysozoa</taxon>
        <taxon>Arthropoda</taxon>
        <taxon>Crustacea</taxon>
        <taxon>Multicrustacea</taxon>
        <taxon>Hexanauplia</taxon>
        <taxon>Copepoda</taxon>
        <taxon>Siphonostomatoida</taxon>
        <taxon>Caligidae</taxon>
        <taxon>Lepeophtheirus</taxon>
    </lineage>
</organism>
<reference evidence="2" key="1">
    <citation type="submission" date="2014-05" db="EMBL/GenBank/DDBJ databases">
        <authorList>
            <person name="Chronopoulou M."/>
        </authorList>
    </citation>
    <scope>NUCLEOTIDE SEQUENCE</scope>
    <source>
        <tissue evidence="2">Whole organism</tissue>
    </source>
</reference>
<evidence type="ECO:0000313" key="2">
    <source>
        <dbReference type="EMBL" id="CDW38318.1"/>
    </source>
</evidence>
<feature type="transmembrane region" description="Helical" evidence="1">
    <location>
        <begin position="34"/>
        <end position="55"/>
    </location>
</feature>
<name>A0A0K2UJA5_LEPSM</name>
<protein>
    <submittedName>
        <fullName evidence="2">Uncharacterized protein</fullName>
    </submittedName>
</protein>